<accession>A0A5R8P7Y9</accession>
<gene>
    <name evidence="1" type="ORF">FEK35_23960</name>
</gene>
<proteinExistence type="predicted"/>
<comment type="caution">
    <text evidence="1">The sequence shown here is derived from an EMBL/GenBank/DDBJ whole genome shotgun (WGS) entry which is preliminary data.</text>
</comment>
<dbReference type="EMBL" id="VBUU01000031">
    <property type="protein sequence ID" value="TLG00303.1"/>
    <property type="molecule type" value="Genomic_DNA"/>
</dbReference>
<dbReference type="RefSeq" id="WP_138458114.1">
    <property type="nucleotide sequence ID" value="NZ_VBUU01000031.1"/>
</dbReference>
<dbReference type="AlphaFoldDB" id="A0A5R8P7Y9"/>
<name>A0A5R8P7Y9_9NOCA</name>
<sequence>MSERIECLAYRRGREWVAHVPEHGVYGHGPTLKAARRNIAEGLAYIGVTASVTIVAVSPELENLRTIADTYSTALREAVHALARCSATVGDIASATNVPHRIKALLAEIEQQDLVDNARPSH</sequence>
<dbReference type="Proteomes" id="UP000308349">
    <property type="component" value="Unassembled WGS sequence"/>
</dbReference>
<organism evidence="1 2">
    <name type="scientific">Nocardia cyriacigeorgica</name>
    <dbReference type="NCBI Taxonomy" id="135487"/>
    <lineage>
        <taxon>Bacteria</taxon>
        <taxon>Bacillati</taxon>
        <taxon>Actinomycetota</taxon>
        <taxon>Actinomycetes</taxon>
        <taxon>Mycobacteriales</taxon>
        <taxon>Nocardiaceae</taxon>
        <taxon>Nocardia</taxon>
    </lineage>
</organism>
<reference evidence="1 2" key="1">
    <citation type="submission" date="2019-05" db="EMBL/GenBank/DDBJ databases">
        <title>Genomes sequences of two Nocardia cyriacigeorgica environmental isolates, type strains Nocardia asteroides ATCC 19247 and Nocardia cyriacigeorgica DSM 44484.</title>
        <authorList>
            <person name="Vautrin F."/>
            <person name="Bergeron E."/>
            <person name="Dubost A."/>
            <person name="Abrouk D."/>
            <person name="Rodriguez Nava V."/>
            <person name="Pujic P."/>
        </authorList>
    </citation>
    <scope>NUCLEOTIDE SEQUENCE [LARGE SCALE GENOMIC DNA]</scope>
    <source>
        <strain evidence="1 2">EML 1456</strain>
    </source>
</reference>
<evidence type="ECO:0000313" key="2">
    <source>
        <dbReference type="Proteomes" id="UP000308349"/>
    </source>
</evidence>
<evidence type="ECO:0000313" key="1">
    <source>
        <dbReference type="EMBL" id="TLG00303.1"/>
    </source>
</evidence>
<protein>
    <submittedName>
        <fullName evidence="1">Uncharacterized protein</fullName>
    </submittedName>
</protein>
<dbReference type="OrthoDB" id="4560252at2"/>